<keyword evidence="4 5" id="KW-0472">Membrane</keyword>
<evidence type="ECO:0000256" key="4">
    <source>
        <dbReference type="ARBA" id="ARBA00023136"/>
    </source>
</evidence>
<dbReference type="Pfam" id="PF01124">
    <property type="entry name" value="MAPEG"/>
    <property type="match status" value="1"/>
</dbReference>
<dbReference type="RefSeq" id="WP_106335288.1">
    <property type="nucleotide sequence ID" value="NZ_PVZS01000003.1"/>
</dbReference>
<feature type="transmembrane region" description="Helical" evidence="5">
    <location>
        <begin position="114"/>
        <end position="135"/>
    </location>
</feature>
<dbReference type="GO" id="GO:0016020">
    <property type="term" value="C:membrane"/>
    <property type="evidence" value="ECO:0007669"/>
    <property type="project" value="UniProtKB-SubCell"/>
</dbReference>
<comment type="caution">
    <text evidence="6">The sequence shown here is derived from an EMBL/GenBank/DDBJ whole genome shotgun (WGS) entry which is preliminary data.</text>
</comment>
<evidence type="ECO:0000256" key="5">
    <source>
        <dbReference type="SAM" id="Phobius"/>
    </source>
</evidence>
<dbReference type="InterPro" id="IPR001129">
    <property type="entry name" value="Membr-assoc_MAPEG"/>
</dbReference>
<keyword evidence="2 5" id="KW-0812">Transmembrane</keyword>
<dbReference type="Proteomes" id="UP000239772">
    <property type="component" value="Unassembled WGS sequence"/>
</dbReference>
<dbReference type="InterPro" id="IPR023352">
    <property type="entry name" value="MAPEG-like_dom_sf"/>
</dbReference>
<comment type="subcellular location">
    <subcellularLocation>
        <location evidence="1">Membrane</location>
    </subcellularLocation>
</comment>
<dbReference type="SUPFAM" id="SSF161084">
    <property type="entry name" value="MAPEG domain-like"/>
    <property type="match status" value="1"/>
</dbReference>
<dbReference type="AlphaFoldDB" id="A0A2T1HXM9"/>
<evidence type="ECO:0000313" key="6">
    <source>
        <dbReference type="EMBL" id="PSC06374.1"/>
    </source>
</evidence>
<evidence type="ECO:0000313" key="7">
    <source>
        <dbReference type="Proteomes" id="UP000239772"/>
    </source>
</evidence>
<reference evidence="7" key="1">
    <citation type="submission" date="2018-03" db="EMBL/GenBank/DDBJ databases">
        <authorList>
            <person name="Sun L."/>
            <person name="Liu H."/>
            <person name="Chen W."/>
            <person name="Huang K."/>
            <person name="Liu W."/>
            <person name="Gao X."/>
        </authorList>
    </citation>
    <scope>NUCLEOTIDE SEQUENCE [LARGE SCALE GENOMIC DNA]</scope>
    <source>
        <strain evidence="7">SH9</strain>
    </source>
</reference>
<evidence type="ECO:0000256" key="3">
    <source>
        <dbReference type="ARBA" id="ARBA00022989"/>
    </source>
</evidence>
<keyword evidence="3 5" id="KW-1133">Transmembrane helix</keyword>
<sequence length="136" mass="15267">MALLYPVLAQVLLTFIVLFGTGAARFKAIREGRVRVGEIAVSNEPWPGEVRKFSNNFANQFETPVLFYVLVGAAMYIRATDVLMVVLAWLFVATRIVHAFIHTGRNDVLLRFRVFLAGVVVLIIIWALIALRLLLP</sequence>
<dbReference type="Gene3D" id="1.20.120.550">
    <property type="entry name" value="Membrane associated eicosanoid/glutathione metabolism-like domain"/>
    <property type="match status" value="1"/>
</dbReference>
<evidence type="ECO:0000256" key="1">
    <source>
        <dbReference type="ARBA" id="ARBA00004370"/>
    </source>
</evidence>
<proteinExistence type="predicted"/>
<accession>A0A2T1HXM9</accession>
<evidence type="ECO:0000256" key="2">
    <source>
        <dbReference type="ARBA" id="ARBA00022692"/>
    </source>
</evidence>
<evidence type="ECO:0008006" key="8">
    <source>
        <dbReference type="Google" id="ProtNLM"/>
    </source>
</evidence>
<feature type="transmembrane region" description="Helical" evidence="5">
    <location>
        <begin position="65"/>
        <end position="93"/>
    </location>
</feature>
<name>A0A2T1HXM9_9HYPH</name>
<protein>
    <recommendedName>
        <fullName evidence="8">MAPEG family protein</fullName>
    </recommendedName>
</protein>
<dbReference type="EMBL" id="PVZS01000003">
    <property type="protein sequence ID" value="PSC06374.1"/>
    <property type="molecule type" value="Genomic_DNA"/>
</dbReference>
<dbReference type="OrthoDB" id="5516290at2"/>
<organism evidence="6 7">
    <name type="scientific">Alsobacter soli</name>
    <dbReference type="NCBI Taxonomy" id="2109933"/>
    <lineage>
        <taxon>Bacteria</taxon>
        <taxon>Pseudomonadati</taxon>
        <taxon>Pseudomonadota</taxon>
        <taxon>Alphaproteobacteria</taxon>
        <taxon>Hyphomicrobiales</taxon>
        <taxon>Alsobacteraceae</taxon>
        <taxon>Alsobacter</taxon>
    </lineage>
</organism>
<gene>
    <name evidence="6" type="ORF">SLNSH_03560</name>
</gene>
<keyword evidence="7" id="KW-1185">Reference proteome</keyword>